<proteinExistence type="predicted"/>
<gene>
    <name evidence="2" type="ORF">K469DRAFT_712893</name>
</gene>
<dbReference type="AlphaFoldDB" id="A0A6A6DVQ9"/>
<dbReference type="EMBL" id="ML994649">
    <property type="protein sequence ID" value="KAF2182268.1"/>
    <property type="molecule type" value="Genomic_DNA"/>
</dbReference>
<dbReference type="Proteomes" id="UP000800200">
    <property type="component" value="Unassembled WGS sequence"/>
</dbReference>
<evidence type="ECO:0000313" key="2">
    <source>
        <dbReference type="EMBL" id="KAF2182268.1"/>
    </source>
</evidence>
<organism evidence="2 3">
    <name type="scientific">Zopfia rhizophila CBS 207.26</name>
    <dbReference type="NCBI Taxonomy" id="1314779"/>
    <lineage>
        <taxon>Eukaryota</taxon>
        <taxon>Fungi</taxon>
        <taxon>Dikarya</taxon>
        <taxon>Ascomycota</taxon>
        <taxon>Pezizomycotina</taxon>
        <taxon>Dothideomycetes</taxon>
        <taxon>Dothideomycetes incertae sedis</taxon>
        <taxon>Zopfiaceae</taxon>
        <taxon>Zopfia</taxon>
    </lineage>
</organism>
<sequence length="90" mass="9777">MAYVPTPHWLASSFLVTFRHAASASPPVIADEPDEPLVILHSLPGYVCSAERYNGKPDWMVVYGVFCCLVCGCGGPEKMGVCLFELGCRI</sequence>
<protein>
    <recommendedName>
        <fullName evidence="4">AB hydrolase-1 domain-containing protein</fullName>
    </recommendedName>
</protein>
<evidence type="ECO:0000256" key="1">
    <source>
        <dbReference type="SAM" id="SignalP"/>
    </source>
</evidence>
<evidence type="ECO:0008006" key="4">
    <source>
        <dbReference type="Google" id="ProtNLM"/>
    </source>
</evidence>
<name>A0A6A6DVQ9_9PEZI</name>
<keyword evidence="3" id="KW-1185">Reference proteome</keyword>
<feature type="signal peptide" evidence="1">
    <location>
        <begin position="1"/>
        <end position="24"/>
    </location>
</feature>
<evidence type="ECO:0000313" key="3">
    <source>
        <dbReference type="Proteomes" id="UP000800200"/>
    </source>
</evidence>
<feature type="chain" id="PRO_5025665329" description="AB hydrolase-1 domain-containing protein" evidence="1">
    <location>
        <begin position="25"/>
        <end position="90"/>
    </location>
</feature>
<accession>A0A6A6DVQ9</accession>
<reference evidence="2" key="1">
    <citation type="journal article" date="2020" name="Stud. Mycol.">
        <title>101 Dothideomycetes genomes: a test case for predicting lifestyles and emergence of pathogens.</title>
        <authorList>
            <person name="Haridas S."/>
            <person name="Albert R."/>
            <person name="Binder M."/>
            <person name="Bloem J."/>
            <person name="Labutti K."/>
            <person name="Salamov A."/>
            <person name="Andreopoulos B."/>
            <person name="Baker S."/>
            <person name="Barry K."/>
            <person name="Bills G."/>
            <person name="Bluhm B."/>
            <person name="Cannon C."/>
            <person name="Castanera R."/>
            <person name="Culley D."/>
            <person name="Daum C."/>
            <person name="Ezra D."/>
            <person name="Gonzalez J."/>
            <person name="Henrissat B."/>
            <person name="Kuo A."/>
            <person name="Liang C."/>
            <person name="Lipzen A."/>
            <person name="Lutzoni F."/>
            <person name="Magnuson J."/>
            <person name="Mondo S."/>
            <person name="Nolan M."/>
            <person name="Ohm R."/>
            <person name="Pangilinan J."/>
            <person name="Park H.-J."/>
            <person name="Ramirez L."/>
            <person name="Alfaro M."/>
            <person name="Sun H."/>
            <person name="Tritt A."/>
            <person name="Yoshinaga Y."/>
            <person name="Zwiers L.-H."/>
            <person name="Turgeon B."/>
            <person name="Goodwin S."/>
            <person name="Spatafora J."/>
            <person name="Crous P."/>
            <person name="Grigoriev I."/>
        </authorList>
    </citation>
    <scope>NUCLEOTIDE SEQUENCE</scope>
    <source>
        <strain evidence="2">CBS 207.26</strain>
    </source>
</reference>
<keyword evidence="1" id="KW-0732">Signal</keyword>